<dbReference type="Proteomes" id="UP001443914">
    <property type="component" value="Unassembled WGS sequence"/>
</dbReference>
<sequence length="740" mass="82896">MSTITNISNVSLISGFVFNCFDNCKVTHNFSPSKLKWVFFNSSNLMRKHHEVASSLRRRTFVHCQITQTEELPKRKCSPLLEHEILSSNGLLGSSDWKAVPDIWRTAAEKYGDRIALVDRYHEPPSELTYKQLEQEILDFSEGLRVVGLKPDEKVALYADNSCRWLIADQGAMAMGAVDVVRGSKSSTEELLQIYKHSESVALIVDSPEMFNRMADVFMAQSTMKFIVLLWGDKSDLGREVSDKFQVLDFNEIVGIGRESRKLLVASDDARQRYAYEPISSNDVASLMYTSGTTGNPKGVMITHRNLLHQINVLWDVVPVKAGDRFLSVLPTWHAYERACEYFIFTYGVEQVYTTVKNLKEDLRRYKPDYFISVPSVYETLYRVIQAQISSSSAVQKLLVLSSIKISLIYMEFKRIYEGKYLTKELQPQSYFIAAVDWLWARIAAAILWPIHALVTKLVYSKIRSAVGVSKAGISGGGSLPLHIDKFFEAIGILLQNGYGLTESSPVTATRRPNCNVLGSVGHPLRHAEIKVVEVDTNEVLPPGSKGIVKVRGPHVMKGYHKNPSATREVLDGDGWLNTGDLGWIAPSHSAGRSRLCGGVLVIEGRLKDTIVLSTGENVEPSEIEEAAMRSSLIHQIVVFGQDERRIGAIIVPNQKEALKEAKRLRILDADADELSRESLARLLRAELKTWTSGCSAHVGPILIVDEPFTIDNGLMTPTLKIRRDQVTARYRDEIASLYD</sequence>
<evidence type="ECO:0000313" key="3">
    <source>
        <dbReference type="Proteomes" id="UP001443914"/>
    </source>
</evidence>
<dbReference type="PANTHER" id="PTHR43813">
    <property type="entry name" value="ACYL-ACTIVATING ENZYME 16, CHLOROPLASTIC-RELATED"/>
    <property type="match status" value="1"/>
</dbReference>
<dbReference type="AlphaFoldDB" id="A0AAW1GIE9"/>
<feature type="domain" description="AMP-dependent synthetase/ligase" evidence="1">
    <location>
        <begin position="105"/>
        <end position="561"/>
    </location>
</feature>
<dbReference type="GO" id="GO:0008922">
    <property type="term" value="F:long-chain fatty acid [acyl-carrier-protein] ligase activity"/>
    <property type="evidence" value="ECO:0007669"/>
    <property type="project" value="TreeGrafter"/>
</dbReference>
<dbReference type="GO" id="GO:0009507">
    <property type="term" value="C:chloroplast"/>
    <property type="evidence" value="ECO:0007669"/>
    <property type="project" value="TreeGrafter"/>
</dbReference>
<accession>A0AAW1GIE9</accession>
<keyword evidence="3" id="KW-1185">Reference proteome</keyword>
<name>A0AAW1GIE9_SAPOF</name>
<dbReference type="SUPFAM" id="SSF56801">
    <property type="entry name" value="Acetyl-CoA synthetase-like"/>
    <property type="match status" value="1"/>
</dbReference>
<dbReference type="EMBL" id="JBDFQZ010000014">
    <property type="protein sequence ID" value="KAK9664530.1"/>
    <property type="molecule type" value="Genomic_DNA"/>
</dbReference>
<protein>
    <recommendedName>
        <fullName evidence="1">AMP-dependent synthetase/ligase domain-containing protein</fullName>
    </recommendedName>
</protein>
<dbReference type="Pfam" id="PF23562">
    <property type="entry name" value="AMP-binding_C_3"/>
    <property type="match status" value="1"/>
</dbReference>
<proteinExistence type="predicted"/>
<reference evidence="2" key="1">
    <citation type="submission" date="2024-03" db="EMBL/GenBank/DDBJ databases">
        <title>WGS assembly of Saponaria officinalis var. Norfolk2.</title>
        <authorList>
            <person name="Jenkins J."/>
            <person name="Shu S."/>
            <person name="Grimwood J."/>
            <person name="Barry K."/>
            <person name="Goodstein D."/>
            <person name="Schmutz J."/>
            <person name="Leebens-Mack J."/>
            <person name="Osbourn A."/>
        </authorList>
    </citation>
    <scope>NUCLEOTIDE SEQUENCE [LARGE SCALE GENOMIC DNA]</scope>
    <source>
        <strain evidence="2">JIC</strain>
    </source>
</reference>
<dbReference type="PANTHER" id="PTHR43813:SF1">
    <property type="entry name" value="ACYL-ACTIVATING ENZYME 16, CHLOROPLASTIC-RELATED"/>
    <property type="match status" value="1"/>
</dbReference>
<dbReference type="PROSITE" id="PS00455">
    <property type="entry name" value="AMP_BINDING"/>
    <property type="match status" value="1"/>
</dbReference>
<dbReference type="Gene3D" id="3.40.50.980">
    <property type="match status" value="1"/>
</dbReference>
<gene>
    <name evidence="2" type="ORF">RND81_14G048900</name>
</gene>
<dbReference type="InterPro" id="IPR045851">
    <property type="entry name" value="AMP-bd_C_sf"/>
</dbReference>
<organism evidence="2 3">
    <name type="scientific">Saponaria officinalis</name>
    <name type="common">Common soapwort</name>
    <name type="synonym">Lychnis saponaria</name>
    <dbReference type="NCBI Taxonomy" id="3572"/>
    <lineage>
        <taxon>Eukaryota</taxon>
        <taxon>Viridiplantae</taxon>
        <taxon>Streptophyta</taxon>
        <taxon>Embryophyta</taxon>
        <taxon>Tracheophyta</taxon>
        <taxon>Spermatophyta</taxon>
        <taxon>Magnoliopsida</taxon>
        <taxon>eudicotyledons</taxon>
        <taxon>Gunneridae</taxon>
        <taxon>Pentapetalae</taxon>
        <taxon>Caryophyllales</taxon>
        <taxon>Caryophyllaceae</taxon>
        <taxon>Caryophylleae</taxon>
        <taxon>Saponaria</taxon>
    </lineage>
</organism>
<evidence type="ECO:0000259" key="1">
    <source>
        <dbReference type="Pfam" id="PF00501"/>
    </source>
</evidence>
<dbReference type="GO" id="GO:0030497">
    <property type="term" value="P:fatty acid elongation"/>
    <property type="evidence" value="ECO:0007669"/>
    <property type="project" value="TreeGrafter"/>
</dbReference>
<dbReference type="Gene3D" id="3.40.50.12780">
    <property type="entry name" value="N-terminal domain of ligase-like"/>
    <property type="match status" value="1"/>
</dbReference>
<dbReference type="InterPro" id="IPR052987">
    <property type="entry name" value="Chloroplast_AMP-bd_Enzymes"/>
</dbReference>
<dbReference type="InterPro" id="IPR042099">
    <property type="entry name" value="ANL_N_sf"/>
</dbReference>
<dbReference type="InterPro" id="IPR020845">
    <property type="entry name" value="AMP-binding_CS"/>
</dbReference>
<dbReference type="InterPro" id="IPR000873">
    <property type="entry name" value="AMP-dep_synth/lig_dom"/>
</dbReference>
<dbReference type="Pfam" id="PF00501">
    <property type="entry name" value="AMP-binding"/>
    <property type="match status" value="1"/>
</dbReference>
<comment type="caution">
    <text evidence="2">The sequence shown here is derived from an EMBL/GenBank/DDBJ whole genome shotgun (WGS) entry which is preliminary data.</text>
</comment>
<dbReference type="Gene3D" id="2.30.38.10">
    <property type="entry name" value="Luciferase, Domain 3"/>
    <property type="match status" value="1"/>
</dbReference>
<evidence type="ECO:0000313" key="2">
    <source>
        <dbReference type="EMBL" id="KAK9664530.1"/>
    </source>
</evidence>
<dbReference type="Gene3D" id="3.30.300.30">
    <property type="match status" value="1"/>
</dbReference>